<feature type="compositionally biased region" description="Basic and acidic residues" evidence="1">
    <location>
        <begin position="21"/>
        <end position="42"/>
    </location>
</feature>
<reference evidence="2" key="1">
    <citation type="submission" date="2023-06" db="EMBL/GenBank/DDBJ databases">
        <authorList>
            <person name="Delattre M."/>
        </authorList>
    </citation>
    <scope>NUCLEOTIDE SEQUENCE</scope>
    <source>
        <strain evidence="2">AF72</strain>
    </source>
</reference>
<feature type="compositionally biased region" description="Low complexity" evidence="1">
    <location>
        <begin position="399"/>
        <end position="421"/>
    </location>
</feature>
<feature type="compositionally biased region" description="Low complexity" evidence="1">
    <location>
        <begin position="73"/>
        <end position="83"/>
    </location>
</feature>
<dbReference type="EMBL" id="CATQJA010002655">
    <property type="protein sequence ID" value="CAJ0579181.1"/>
    <property type="molecule type" value="Genomic_DNA"/>
</dbReference>
<proteinExistence type="predicted"/>
<feature type="region of interest" description="Disordered" evidence="1">
    <location>
        <begin position="341"/>
        <end position="421"/>
    </location>
</feature>
<dbReference type="AlphaFoldDB" id="A0AA36G853"/>
<gene>
    <name evidence="2" type="ORF">MSPICULIGERA_LOCUS17411</name>
</gene>
<keyword evidence="3" id="KW-1185">Reference proteome</keyword>
<evidence type="ECO:0000313" key="3">
    <source>
        <dbReference type="Proteomes" id="UP001177023"/>
    </source>
</evidence>
<feature type="compositionally biased region" description="Basic and acidic residues" evidence="1">
    <location>
        <begin position="347"/>
        <end position="360"/>
    </location>
</feature>
<name>A0AA36G853_9BILA</name>
<evidence type="ECO:0000256" key="1">
    <source>
        <dbReference type="SAM" id="MobiDB-lite"/>
    </source>
</evidence>
<feature type="region of interest" description="Disordered" evidence="1">
    <location>
        <begin position="1"/>
        <end position="151"/>
    </location>
</feature>
<feature type="compositionally biased region" description="Basic and acidic residues" evidence="1">
    <location>
        <begin position="51"/>
        <end position="72"/>
    </location>
</feature>
<feature type="non-terminal residue" evidence="2">
    <location>
        <position position="1"/>
    </location>
</feature>
<accession>A0AA36G853</accession>
<evidence type="ECO:0000313" key="2">
    <source>
        <dbReference type="EMBL" id="CAJ0579181.1"/>
    </source>
</evidence>
<feature type="region of interest" description="Disordered" evidence="1">
    <location>
        <begin position="177"/>
        <end position="211"/>
    </location>
</feature>
<feature type="compositionally biased region" description="Basic and acidic residues" evidence="1">
    <location>
        <begin position="381"/>
        <end position="398"/>
    </location>
</feature>
<protein>
    <submittedName>
        <fullName evidence="2">Uncharacterized protein</fullName>
    </submittedName>
</protein>
<sequence length="421" mass="45553">MDLTKRAAEEIEDEVVPVKKPNLEEEKTGSDDVKDIKVEKSENGANEAEPEEKLDVEKENGETQVPDDKVEPIEIPTEIDPPTAQQEAVNLADGATANDAYRDAGVPETEKIPDINISPVEAEEEQVEQRKEQEVEKKADAPEEKKVEDARKVEEVKTVKVERAKRDAAYMKKALDEWFNGGTPPTTTTTSSTNTSSTTNSDAPGPSTAQANRNIDLSAFQSQDWEHDLFVKCPHIIRTPNCPMTSQTAAGALQAIISRVTQEAAAVGIYPTKFNAAGELVPVHLADDAPPRPTFATAELMPRLLPLPIVSRSDLVMQEVKETQGQKKQDEAIPALVAEMTDTTVEQEDKAEKAKNEAKTEAANASAEKADATEPAEAGENADKTDTDEIVEKAEAAEKSAPAEPVENAEAPAVMPALAED</sequence>
<feature type="compositionally biased region" description="Low complexity" evidence="1">
    <location>
        <begin position="183"/>
        <end position="201"/>
    </location>
</feature>
<organism evidence="2 3">
    <name type="scientific">Mesorhabditis spiculigera</name>
    <dbReference type="NCBI Taxonomy" id="96644"/>
    <lineage>
        <taxon>Eukaryota</taxon>
        <taxon>Metazoa</taxon>
        <taxon>Ecdysozoa</taxon>
        <taxon>Nematoda</taxon>
        <taxon>Chromadorea</taxon>
        <taxon>Rhabditida</taxon>
        <taxon>Rhabditina</taxon>
        <taxon>Rhabditomorpha</taxon>
        <taxon>Rhabditoidea</taxon>
        <taxon>Rhabditidae</taxon>
        <taxon>Mesorhabditinae</taxon>
        <taxon>Mesorhabditis</taxon>
    </lineage>
</organism>
<dbReference type="Proteomes" id="UP001177023">
    <property type="component" value="Unassembled WGS sequence"/>
</dbReference>
<feature type="compositionally biased region" description="Basic and acidic residues" evidence="1">
    <location>
        <begin position="127"/>
        <end position="151"/>
    </location>
</feature>
<comment type="caution">
    <text evidence="2">The sequence shown here is derived from an EMBL/GenBank/DDBJ whole genome shotgun (WGS) entry which is preliminary data.</text>
</comment>